<evidence type="ECO:0000259" key="5">
    <source>
        <dbReference type="Pfam" id="PF13407"/>
    </source>
</evidence>
<organism evidence="6 7">
    <name type="scientific">Butyricicoccus intestinisimiae</name>
    <dbReference type="NCBI Taxonomy" id="2841509"/>
    <lineage>
        <taxon>Bacteria</taxon>
        <taxon>Bacillati</taxon>
        <taxon>Bacillota</taxon>
        <taxon>Clostridia</taxon>
        <taxon>Eubacteriales</taxon>
        <taxon>Butyricicoccaceae</taxon>
        <taxon>Butyricicoccus</taxon>
    </lineage>
</organism>
<accession>A0ABS6ESE3</accession>
<evidence type="ECO:0000313" key="7">
    <source>
        <dbReference type="Proteomes" id="UP000783588"/>
    </source>
</evidence>
<sequence length="345" mass="36326">MKLKRTMAILMAGVTCAGALAGCGGSGSKDTGSAASNSGGLTELTFVMASRDEFMSSIEEAMVAEAEPLGYKIVSQDAQNDSSKQIQYIETAVNGGAEAVICLPVDADGTQSLIDAVGEKNLVFVNRPPTNYSELAADNVTYVGSNEDTSGYYQGEYLANYFKQKGQKEVKYLMIQGTLGQVSTTKRSEGVIKALKDNGINPVEASAPVVADYDRPTAQEMIQPLLTSGKEFDCIIANNDAMALGAIEACKDAGVEINFPIVGIDCTADGAKAVQDGDMAMTVFQNPVGQGKGAVIAADNMINGKKLGTGMEELGALDTSGKDYSDSIFWIPFEPVTKDNVADYM</sequence>
<dbReference type="Pfam" id="PF13407">
    <property type="entry name" value="Peripla_BP_4"/>
    <property type="match status" value="1"/>
</dbReference>
<evidence type="ECO:0000256" key="3">
    <source>
        <dbReference type="ARBA" id="ARBA00022729"/>
    </source>
</evidence>
<dbReference type="CDD" id="cd01536">
    <property type="entry name" value="PBP1_ABC_sugar_binding-like"/>
    <property type="match status" value="1"/>
</dbReference>
<dbReference type="PANTHER" id="PTHR46847:SF1">
    <property type="entry name" value="D-ALLOSE-BINDING PERIPLASMIC PROTEIN-RELATED"/>
    <property type="match status" value="1"/>
</dbReference>
<proteinExistence type="inferred from homology"/>
<evidence type="ECO:0000313" key="6">
    <source>
        <dbReference type="EMBL" id="MBU5490400.1"/>
    </source>
</evidence>
<comment type="caution">
    <text evidence="6">The sequence shown here is derived from an EMBL/GenBank/DDBJ whole genome shotgun (WGS) entry which is preliminary data.</text>
</comment>
<name>A0ABS6ESE3_9FIRM</name>
<gene>
    <name evidence="6" type="ORF">KQI75_07165</name>
</gene>
<dbReference type="RefSeq" id="WP_216470058.1">
    <property type="nucleotide sequence ID" value="NZ_JAHLQI010000003.1"/>
</dbReference>
<dbReference type="PANTHER" id="PTHR46847">
    <property type="entry name" value="D-ALLOSE-BINDING PERIPLASMIC PROTEIN-RELATED"/>
    <property type="match status" value="1"/>
</dbReference>
<keyword evidence="7" id="KW-1185">Reference proteome</keyword>
<feature type="chain" id="PRO_5047527290" evidence="4">
    <location>
        <begin position="22"/>
        <end position="345"/>
    </location>
</feature>
<dbReference type="EMBL" id="JAHLQI010000003">
    <property type="protein sequence ID" value="MBU5490400.1"/>
    <property type="molecule type" value="Genomic_DNA"/>
</dbReference>
<feature type="signal peptide" evidence="4">
    <location>
        <begin position="1"/>
        <end position="21"/>
    </location>
</feature>
<evidence type="ECO:0000256" key="2">
    <source>
        <dbReference type="ARBA" id="ARBA00007639"/>
    </source>
</evidence>
<dbReference type="InterPro" id="IPR025997">
    <property type="entry name" value="SBP_2_dom"/>
</dbReference>
<feature type="domain" description="Periplasmic binding protein" evidence="5">
    <location>
        <begin position="50"/>
        <end position="306"/>
    </location>
</feature>
<dbReference type="PROSITE" id="PS51257">
    <property type="entry name" value="PROKAR_LIPOPROTEIN"/>
    <property type="match status" value="1"/>
</dbReference>
<evidence type="ECO:0000256" key="4">
    <source>
        <dbReference type="SAM" id="SignalP"/>
    </source>
</evidence>
<comment type="subcellular location">
    <subcellularLocation>
        <location evidence="1">Cell envelope</location>
    </subcellularLocation>
</comment>
<reference evidence="6 7" key="1">
    <citation type="submission" date="2021-06" db="EMBL/GenBank/DDBJ databases">
        <authorList>
            <person name="Sun Q."/>
            <person name="Li D."/>
        </authorList>
    </citation>
    <scope>NUCLEOTIDE SEQUENCE [LARGE SCALE GENOMIC DNA]</scope>
    <source>
        <strain evidence="6 7">MSJd-7</strain>
    </source>
</reference>
<protein>
    <submittedName>
        <fullName evidence="6">Sugar ABC transporter substrate-binding protein</fullName>
    </submittedName>
</protein>
<comment type="similarity">
    <text evidence="2">Belongs to the bacterial solute-binding protein 2 family.</text>
</comment>
<dbReference type="Proteomes" id="UP000783588">
    <property type="component" value="Unassembled WGS sequence"/>
</dbReference>
<evidence type="ECO:0000256" key="1">
    <source>
        <dbReference type="ARBA" id="ARBA00004196"/>
    </source>
</evidence>
<keyword evidence="3 4" id="KW-0732">Signal</keyword>